<organism evidence="1 2">
    <name type="scientific">Anoxybacterium hadale</name>
    <dbReference type="NCBI Taxonomy" id="3408580"/>
    <lineage>
        <taxon>Bacteria</taxon>
        <taxon>Bacillati</taxon>
        <taxon>Bacillota</taxon>
        <taxon>Clostridia</taxon>
        <taxon>Peptostreptococcales</taxon>
        <taxon>Anaerovoracaceae</taxon>
        <taxon>Anoxybacterium</taxon>
    </lineage>
</organism>
<name>A0ACD1AI23_9FIRM</name>
<sequence>MSSRNGKSGRAPRTVRRFMQDDIWNIGRNESWFSGMAEKGFHLRRIGRIFAFFEKGEPTKTNYRIDVMNTAPETEQLELYEKFGWKLVCNIKELYIFSSPENAACPELHTDPAEQSFTLETVDRKLKYQVIWISFLMMIFLGMMAALFFLNQTPTLSLMEVTGLQIPILLFVELYVSYSVIRNYVSLRRLKRTLSQGKPMNHKERWRLPRLINGTISVFFILCAFLTIILPIADIFQRETYTLTDKPDNLAVIRLAAIEKNPRLDRQTGPFNEGGDFLNSVNKGWSPLAPVQYEINENGIIEDLAWDDNSGPYSPAIHTRYYRLLLSGMADNLTRDIEKKFVDSYDPEMIVCEEKVEGFDRLIVAVSGIRKQVFAARGKEVMYVDYFGNAQAQDLIRLLPQAFQFPAEI</sequence>
<dbReference type="Proteomes" id="UP000594014">
    <property type="component" value="Chromosome"/>
</dbReference>
<keyword evidence="2" id="KW-1185">Reference proteome</keyword>
<evidence type="ECO:0000313" key="2">
    <source>
        <dbReference type="Proteomes" id="UP000594014"/>
    </source>
</evidence>
<evidence type="ECO:0000313" key="1">
    <source>
        <dbReference type="EMBL" id="QOX65776.1"/>
    </source>
</evidence>
<reference evidence="1" key="1">
    <citation type="submission" date="2019-08" db="EMBL/GenBank/DDBJ databases">
        <title>Genome sequence of Clostridiales bacterium MT110.</title>
        <authorList>
            <person name="Cao J."/>
        </authorList>
    </citation>
    <scope>NUCLEOTIDE SEQUENCE</scope>
    <source>
        <strain evidence="1">MT110</strain>
    </source>
</reference>
<dbReference type="EMBL" id="CP042469">
    <property type="protein sequence ID" value="QOX65776.1"/>
    <property type="molecule type" value="Genomic_DNA"/>
</dbReference>
<accession>A0ACD1AI23</accession>
<protein>
    <submittedName>
        <fullName evidence="1">DUF2812 domain-containing protein</fullName>
    </submittedName>
</protein>
<gene>
    <name evidence="1" type="ORF">FRZ06_00675</name>
</gene>
<proteinExistence type="predicted"/>